<proteinExistence type="predicted"/>
<reference evidence="2 3" key="1">
    <citation type="submission" date="2017-03" db="EMBL/GenBank/DDBJ databases">
        <title>Genome Survey of Euroglyphus maynei.</title>
        <authorList>
            <person name="Arlian L.G."/>
            <person name="Morgan M.S."/>
            <person name="Rider S.D."/>
        </authorList>
    </citation>
    <scope>NUCLEOTIDE SEQUENCE [LARGE SCALE GENOMIC DNA]</scope>
    <source>
        <strain evidence="2">Arlian Lab</strain>
        <tissue evidence="2">Whole body</tissue>
    </source>
</reference>
<feature type="region of interest" description="Disordered" evidence="1">
    <location>
        <begin position="1"/>
        <end position="21"/>
    </location>
</feature>
<dbReference type="EMBL" id="MUJZ01042581">
    <property type="protein sequence ID" value="OTF75312.1"/>
    <property type="molecule type" value="Genomic_DNA"/>
</dbReference>
<dbReference type="AlphaFoldDB" id="A0A1Y3B3B4"/>
<evidence type="ECO:0000313" key="3">
    <source>
        <dbReference type="Proteomes" id="UP000194236"/>
    </source>
</evidence>
<gene>
    <name evidence="2" type="ORF">BLA29_000939</name>
</gene>
<keyword evidence="3" id="KW-1185">Reference proteome</keyword>
<dbReference type="Proteomes" id="UP000194236">
    <property type="component" value="Unassembled WGS sequence"/>
</dbReference>
<comment type="caution">
    <text evidence="2">The sequence shown here is derived from an EMBL/GenBank/DDBJ whole genome shotgun (WGS) entry which is preliminary data.</text>
</comment>
<organism evidence="2 3">
    <name type="scientific">Euroglyphus maynei</name>
    <name type="common">Mayne's house dust mite</name>
    <dbReference type="NCBI Taxonomy" id="6958"/>
    <lineage>
        <taxon>Eukaryota</taxon>
        <taxon>Metazoa</taxon>
        <taxon>Ecdysozoa</taxon>
        <taxon>Arthropoda</taxon>
        <taxon>Chelicerata</taxon>
        <taxon>Arachnida</taxon>
        <taxon>Acari</taxon>
        <taxon>Acariformes</taxon>
        <taxon>Sarcoptiformes</taxon>
        <taxon>Astigmata</taxon>
        <taxon>Psoroptidia</taxon>
        <taxon>Analgoidea</taxon>
        <taxon>Pyroglyphidae</taxon>
        <taxon>Pyroglyphinae</taxon>
        <taxon>Euroglyphus</taxon>
    </lineage>
</organism>
<dbReference type="OrthoDB" id="8192917at2759"/>
<protein>
    <submittedName>
        <fullName evidence="2">Uncharacterized protein</fullName>
    </submittedName>
</protein>
<name>A0A1Y3B3B4_EURMA</name>
<feature type="non-terminal residue" evidence="2">
    <location>
        <position position="605"/>
    </location>
</feature>
<accession>A0A1Y3B3B4</accession>
<evidence type="ECO:0000313" key="2">
    <source>
        <dbReference type="EMBL" id="OTF75312.1"/>
    </source>
</evidence>
<sequence>MSGPAIEQVIDSDSSDQAMSGPAIEQVIDSDSSDQSMIDSSNQEDMVISDGEPILEENIDDQMAAYDELRELDNIQEIFEESLDSTDSADDPLFSSFYSRNVAVLPTGEKKFIDEFISQIIQVKVDKSIPDKHAVELGSVLSKYFIMASKMREHIHQIMSKYCGSSYLQKQFLVHQKHHRKPVTIQPLPNLSIQYFPIENILRGIIAQHPWLIDSIMQEQECLTFIPEHERKYLRIRDELDTTDKEMFDRLVGKLRVEISLDDFSFMGKSGRKFLVGYLSCSNLPYKERTKRNKIYMFLMVRRPEEKVTEVMNKILTPFVQEMKKLELDGIAIDGNNRKIPVTLSKVACDNLAQNEILGLLMSFGQGSSCRECFERFENYPHSRSHSIVNSSGTNINEFVLSHNYREPKPCILTELNGITRHNIVPPDPFHDLYGKFECFMRLSEVFFDEFKTFLLGDEKQLYEDTIAFIRLSMSFDFNSSDLASLDNLSESIINLFTKITVENSLKLTVTFKMHKLLHYSEDIKRFGPPTLSNTLRFERCHQTSKKYGRVMNCWVSPASTLSNRISMRQTLELIGPTLDKVDWIERTMISEEEVIGLNLEAANN</sequence>
<evidence type="ECO:0000256" key="1">
    <source>
        <dbReference type="SAM" id="MobiDB-lite"/>
    </source>
</evidence>